<organism evidence="1 2">
    <name type="scientific">Undibacterium flavidum</name>
    <dbReference type="NCBI Taxonomy" id="2762297"/>
    <lineage>
        <taxon>Bacteria</taxon>
        <taxon>Pseudomonadati</taxon>
        <taxon>Pseudomonadota</taxon>
        <taxon>Betaproteobacteria</taxon>
        <taxon>Burkholderiales</taxon>
        <taxon>Oxalobacteraceae</taxon>
        <taxon>Undibacterium</taxon>
    </lineage>
</organism>
<evidence type="ECO:0000313" key="2">
    <source>
        <dbReference type="Proteomes" id="UP000624279"/>
    </source>
</evidence>
<dbReference type="RefSeq" id="WP_186941676.1">
    <property type="nucleotide sequence ID" value="NZ_JACOGA010000007.1"/>
</dbReference>
<protein>
    <submittedName>
        <fullName evidence="1">Uncharacterized protein</fullName>
    </submittedName>
</protein>
<sequence>MNLEFREFKKTEDSINTTDAFRSVGVHIYHDANDQVDGVEVFRHSQVFLSGVQLVRRVLSEVVSELSTIGLIPKLEDWGYSFLDDTLRIGSEDFGIDPDPVVSSIYVALKTPKDF</sequence>
<name>A0ABR6YAP9_9BURK</name>
<reference evidence="1 2" key="1">
    <citation type="submission" date="2020-08" db="EMBL/GenBank/DDBJ databases">
        <title>Novel species isolated from subtropical streams in China.</title>
        <authorList>
            <person name="Lu H."/>
        </authorList>
    </citation>
    <scope>NUCLEOTIDE SEQUENCE [LARGE SCALE GENOMIC DNA]</scope>
    <source>
        <strain evidence="1 2">LX15W</strain>
    </source>
</reference>
<evidence type="ECO:0000313" key="1">
    <source>
        <dbReference type="EMBL" id="MBC3873636.1"/>
    </source>
</evidence>
<gene>
    <name evidence="1" type="ORF">H8K55_08555</name>
</gene>
<accession>A0ABR6YAP9</accession>
<comment type="caution">
    <text evidence="1">The sequence shown here is derived from an EMBL/GenBank/DDBJ whole genome shotgun (WGS) entry which is preliminary data.</text>
</comment>
<proteinExistence type="predicted"/>
<dbReference type="Proteomes" id="UP000624279">
    <property type="component" value="Unassembled WGS sequence"/>
</dbReference>
<keyword evidence="2" id="KW-1185">Reference proteome</keyword>
<dbReference type="EMBL" id="JACOGA010000007">
    <property type="protein sequence ID" value="MBC3873636.1"/>
    <property type="molecule type" value="Genomic_DNA"/>
</dbReference>